<sequence length="229" mass="25457">MQNKKVFVKEDRYLVIKRADLEAATAAGLLSVGQIAILNKILCESSRIRSNRGARPLHGLFVENDWPEYDAVLKMIADRVEGVDGADKQGPILYCIVDADGLPFMQEYCVDLDAAALQKEVDAMNEQDGIPPGGDGFRVVPLEVYTISGAQQRWAWSTIFDRFLRTFPEQMNVPNRNATTMIDDLLGEYGEIRDNAQAVIDELEEAASHSPDARPAINNAIKLLRGLHK</sequence>
<evidence type="ECO:0000313" key="2">
    <source>
        <dbReference type="Proteomes" id="UP000266204"/>
    </source>
</evidence>
<dbReference type="Proteomes" id="UP000266204">
    <property type="component" value="Segment"/>
</dbReference>
<proteinExistence type="predicted"/>
<reference evidence="1 2" key="1">
    <citation type="journal article" date="2018" name="Arch. Virol.">
        <title>Complete genome sequence of C130_2, a novel myovirus infecting pathogenic Escherichia coli and Shigella strains.</title>
        <authorList>
            <person name="Svab D."/>
            <person name="Falgenhauer L."/>
            <person name="Rohde M."/>
            <person name="Chakraborty T."/>
            <person name="Toth I."/>
        </authorList>
    </citation>
    <scope>NUCLEOTIDE SEQUENCE [LARGE SCALE GENOMIC DNA]</scope>
</reference>
<keyword evidence="2" id="KW-1185">Reference proteome</keyword>
<protein>
    <submittedName>
        <fullName evidence="1">Uncharacterized protein</fullName>
    </submittedName>
</protein>
<evidence type="ECO:0000313" key="1">
    <source>
        <dbReference type="EMBL" id="AXC34316.1"/>
    </source>
</evidence>
<gene>
    <name evidence="1" type="ORF">1302_0006</name>
</gene>
<name>A0A384ZRN8_9CAUD</name>
<accession>A0A384ZRN8</accession>
<dbReference type="EMBL" id="MH363708">
    <property type="protein sequence ID" value="AXC34316.1"/>
    <property type="molecule type" value="Genomic_DNA"/>
</dbReference>
<organism evidence="1 2">
    <name type="scientific">Escherichia phage C130_2</name>
    <dbReference type="NCBI Taxonomy" id="2234093"/>
    <lineage>
        <taxon>Viruses</taxon>
        <taxon>Duplodnaviria</taxon>
        <taxon>Heunggongvirae</taxon>
        <taxon>Uroviricota</taxon>
        <taxon>Caudoviricetes</taxon>
        <taxon>Hungariovirus</taxon>
        <taxon>Hungariovirus C1302</taxon>
    </lineage>
</organism>